<dbReference type="eggNOG" id="KOG3627">
    <property type="taxonomic scope" value="Eukaryota"/>
</dbReference>
<feature type="chain" id="PRO_5012334962" description="Peptidase S1 domain-containing protein" evidence="7">
    <location>
        <begin position="26"/>
        <end position="266"/>
    </location>
</feature>
<dbReference type="FunFam" id="2.40.10.10:FF:000014">
    <property type="entry name" value="Complement factor D"/>
    <property type="match status" value="1"/>
</dbReference>
<evidence type="ECO:0000259" key="8">
    <source>
        <dbReference type="PROSITE" id="PS50240"/>
    </source>
</evidence>
<dbReference type="InParanoid" id="A0A286XSW5"/>
<evidence type="ECO:0000256" key="2">
    <source>
        <dbReference type="ARBA" id="ARBA00022729"/>
    </source>
</evidence>
<dbReference type="SMART" id="SM00020">
    <property type="entry name" value="Tryp_SPc"/>
    <property type="match status" value="1"/>
</dbReference>
<keyword evidence="2 7" id="KW-0732">Signal</keyword>
<accession>A0A286XSW5</accession>
<organism evidence="9 10">
    <name type="scientific">Cavia porcellus</name>
    <name type="common">Guinea pig</name>
    <dbReference type="NCBI Taxonomy" id="10141"/>
    <lineage>
        <taxon>Eukaryota</taxon>
        <taxon>Metazoa</taxon>
        <taxon>Chordata</taxon>
        <taxon>Craniata</taxon>
        <taxon>Vertebrata</taxon>
        <taxon>Euteleostomi</taxon>
        <taxon>Mammalia</taxon>
        <taxon>Eutheria</taxon>
        <taxon>Euarchontoglires</taxon>
        <taxon>Glires</taxon>
        <taxon>Rodentia</taxon>
        <taxon>Hystricomorpha</taxon>
        <taxon>Caviidae</taxon>
        <taxon>Cavia</taxon>
    </lineage>
</organism>
<dbReference type="VEuPathDB" id="HostDB:ENSCPOG00000039665"/>
<evidence type="ECO:0000256" key="4">
    <source>
        <dbReference type="ARBA" id="ARBA00022825"/>
    </source>
</evidence>
<evidence type="ECO:0000256" key="6">
    <source>
        <dbReference type="ARBA" id="ARBA00023157"/>
    </source>
</evidence>
<dbReference type="OMA" id="AYNIREQ"/>
<dbReference type="InterPro" id="IPR001314">
    <property type="entry name" value="Peptidase_S1A"/>
</dbReference>
<dbReference type="PANTHER" id="PTHR24271">
    <property type="entry name" value="KALLIKREIN-RELATED"/>
    <property type="match status" value="1"/>
</dbReference>
<keyword evidence="1" id="KW-0645">Protease</keyword>
<reference evidence="10" key="1">
    <citation type="journal article" date="2011" name="Nature">
        <title>A high-resolution map of human evolutionary constraint using 29 mammals.</title>
        <authorList>
            <person name="Lindblad-Toh K."/>
            <person name="Garber M."/>
            <person name="Zuk O."/>
            <person name="Lin M.F."/>
            <person name="Parker B.J."/>
            <person name="Washietl S."/>
            <person name="Kheradpour P."/>
            <person name="Ernst J."/>
            <person name="Jordan G."/>
            <person name="Mauceli E."/>
            <person name="Ward L.D."/>
            <person name="Lowe C.B."/>
            <person name="Holloway A.K."/>
            <person name="Clamp M."/>
            <person name="Gnerre S."/>
            <person name="Alfoldi J."/>
            <person name="Beal K."/>
            <person name="Chang J."/>
            <person name="Clawson H."/>
            <person name="Cuff J."/>
            <person name="Di Palma F."/>
            <person name="Fitzgerald S."/>
            <person name="Flicek P."/>
            <person name="Guttman M."/>
            <person name="Hubisz M.J."/>
            <person name="Jaffe D.B."/>
            <person name="Jungreis I."/>
            <person name="Kent W.J."/>
            <person name="Kostka D."/>
            <person name="Lara M."/>
            <person name="Martins A.L."/>
            <person name="Massingham T."/>
            <person name="Moltke I."/>
            <person name="Raney B.J."/>
            <person name="Rasmussen M.D."/>
            <person name="Robinson J."/>
            <person name="Stark A."/>
            <person name="Vilella A.J."/>
            <person name="Wen J."/>
            <person name="Xie X."/>
            <person name="Zody M.C."/>
            <person name="Baldwin J."/>
            <person name="Bloom T."/>
            <person name="Chin C.W."/>
            <person name="Heiman D."/>
            <person name="Nicol R."/>
            <person name="Nusbaum C."/>
            <person name="Young S."/>
            <person name="Wilkinson J."/>
            <person name="Worley K.C."/>
            <person name="Kovar C.L."/>
            <person name="Muzny D.M."/>
            <person name="Gibbs R.A."/>
            <person name="Cree A."/>
            <person name="Dihn H.H."/>
            <person name="Fowler G."/>
            <person name="Jhangiani S."/>
            <person name="Joshi V."/>
            <person name="Lee S."/>
            <person name="Lewis L.R."/>
            <person name="Nazareth L.V."/>
            <person name="Okwuonu G."/>
            <person name="Santibanez J."/>
            <person name="Warren W.C."/>
            <person name="Mardis E.R."/>
            <person name="Weinstock G.M."/>
            <person name="Wilson R.K."/>
            <person name="Delehaunty K."/>
            <person name="Dooling D."/>
            <person name="Fronik C."/>
            <person name="Fulton L."/>
            <person name="Fulton B."/>
            <person name="Graves T."/>
            <person name="Minx P."/>
            <person name="Sodergren E."/>
            <person name="Birney E."/>
            <person name="Margulies E.H."/>
            <person name="Herrero J."/>
            <person name="Green E.D."/>
            <person name="Haussler D."/>
            <person name="Siepel A."/>
            <person name="Goldman N."/>
            <person name="Pollard K.S."/>
            <person name="Pedersen J.S."/>
            <person name="Lander E.S."/>
            <person name="Kellis M."/>
        </authorList>
    </citation>
    <scope>NUCLEOTIDE SEQUENCE [LARGE SCALE GENOMIC DNA]</scope>
    <source>
        <strain evidence="10">2N</strain>
    </source>
</reference>
<dbReference type="Bgee" id="ENSCPOG00000039665">
    <property type="expression patterns" value="Expressed in adrenal gland and 3 other cell types or tissues"/>
</dbReference>
<evidence type="ECO:0000256" key="7">
    <source>
        <dbReference type="SAM" id="SignalP"/>
    </source>
</evidence>
<dbReference type="Proteomes" id="UP000005447">
    <property type="component" value="Unassembled WGS sequence"/>
</dbReference>
<dbReference type="STRING" id="10141.ENSCPOP00000028455"/>
<dbReference type="GeneTree" id="ENSGT01030000234551"/>
<evidence type="ECO:0000256" key="5">
    <source>
        <dbReference type="ARBA" id="ARBA00023145"/>
    </source>
</evidence>
<dbReference type="FunCoup" id="A0A286XSW5">
    <property type="interactions" value="504"/>
</dbReference>
<evidence type="ECO:0000256" key="1">
    <source>
        <dbReference type="ARBA" id="ARBA00022670"/>
    </source>
</evidence>
<reference evidence="9" key="3">
    <citation type="submission" date="2025-09" db="UniProtKB">
        <authorList>
            <consortium name="Ensembl"/>
        </authorList>
    </citation>
    <scope>IDENTIFICATION</scope>
    <source>
        <strain evidence="9">2N</strain>
    </source>
</reference>
<dbReference type="GO" id="GO:0006508">
    <property type="term" value="P:proteolysis"/>
    <property type="evidence" value="ECO:0007669"/>
    <property type="project" value="UniProtKB-KW"/>
</dbReference>
<dbReference type="InterPro" id="IPR009003">
    <property type="entry name" value="Peptidase_S1_PA"/>
</dbReference>
<dbReference type="EMBL" id="AAKN02059761">
    <property type="status" value="NOT_ANNOTATED_CDS"/>
    <property type="molecule type" value="Genomic_DNA"/>
</dbReference>
<name>A0A286XSW5_CAVPO</name>
<evidence type="ECO:0000313" key="10">
    <source>
        <dbReference type="Proteomes" id="UP000005447"/>
    </source>
</evidence>
<reference evidence="9" key="2">
    <citation type="submission" date="2025-08" db="UniProtKB">
        <authorList>
            <consortium name="Ensembl"/>
        </authorList>
    </citation>
    <scope>IDENTIFICATION</scope>
    <source>
        <strain evidence="9">2N</strain>
    </source>
</reference>
<dbReference type="InterPro" id="IPR001254">
    <property type="entry name" value="Trypsin_dom"/>
</dbReference>
<feature type="signal peptide" evidence="7">
    <location>
        <begin position="1"/>
        <end position="25"/>
    </location>
</feature>
<feature type="domain" description="Peptidase S1" evidence="8">
    <location>
        <begin position="33"/>
        <end position="264"/>
    </location>
</feature>
<keyword evidence="4" id="KW-0720">Serine protease</keyword>
<dbReference type="Pfam" id="PF00089">
    <property type="entry name" value="Trypsin"/>
    <property type="match status" value="1"/>
</dbReference>
<keyword evidence="6" id="KW-1015">Disulfide bond</keyword>
<dbReference type="Gene3D" id="2.40.10.10">
    <property type="entry name" value="Trypsin-like serine proteases"/>
    <property type="match status" value="2"/>
</dbReference>
<dbReference type="GO" id="GO:0005737">
    <property type="term" value="C:cytoplasm"/>
    <property type="evidence" value="ECO:0007669"/>
    <property type="project" value="TreeGrafter"/>
</dbReference>
<proteinExistence type="predicted"/>
<keyword evidence="3" id="KW-0378">Hydrolase</keyword>
<dbReference type="PRINTS" id="PR00722">
    <property type="entry name" value="CHYMOTRYPSIN"/>
</dbReference>
<dbReference type="AlphaFoldDB" id="A0A286XSW5"/>
<evidence type="ECO:0000256" key="3">
    <source>
        <dbReference type="ARBA" id="ARBA00022801"/>
    </source>
</evidence>
<sequence length="266" mass="29249">SDLGGLPGKMTPLLLLLSLLLPLEAGTDFLSEIIGGREAKPHSYPYMAFVQHLIEKKKHRCGGKFVLTAAHSLLLFHNLNPCSSLCSSINVILGVHNIKKQEKTQQVIRVKRAIPHPDHVPGRFSNDIMLLELERKAKQTKAVQPLRLHEAMSQVNPGDTCLVAGWGKTTLSNDSLPTTLQEVELTVQDEQECKSAIHAYSALTEICVGDPMEMKICSKGDSGTPLVCNNMIQGILSNGAKDDTPPVVFMKVSHFLPWIKKTMGHF</sequence>
<keyword evidence="5" id="KW-0865">Zymogen</keyword>
<dbReference type="GO" id="GO:0004252">
    <property type="term" value="F:serine-type endopeptidase activity"/>
    <property type="evidence" value="ECO:0007669"/>
    <property type="project" value="InterPro"/>
</dbReference>
<dbReference type="SUPFAM" id="SSF50494">
    <property type="entry name" value="Trypsin-like serine proteases"/>
    <property type="match status" value="1"/>
</dbReference>
<dbReference type="CDD" id="cd00190">
    <property type="entry name" value="Tryp_SPc"/>
    <property type="match status" value="1"/>
</dbReference>
<dbReference type="InterPro" id="IPR043504">
    <property type="entry name" value="Peptidase_S1_PA_chymotrypsin"/>
</dbReference>
<evidence type="ECO:0000313" key="9">
    <source>
        <dbReference type="Ensembl" id="ENSCPOP00000028455.1"/>
    </source>
</evidence>
<protein>
    <recommendedName>
        <fullName evidence="8">Peptidase S1 domain-containing protein</fullName>
    </recommendedName>
</protein>
<dbReference type="PANTHER" id="PTHR24271:SF70">
    <property type="entry name" value="GRANZYME H"/>
    <property type="match status" value="1"/>
</dbReference>
<keyword evidence="10" id="KW-1185">Reference proteome</keyword>
<dbReference type="Ensembl" id="ENSCPOT00000030883.1">
    <property type="protein sequence ID" value="ENSCPOP00000028455.1"/>
    <property type="gene ID" value="ENSCPOG00000039665.1"/>
</dbReference>
<dbReference type="PROSITE" id="PS50240">
    <property type="entry name" value="TRYPSIN_DOM"/>
    <property type="match status" value="1"/>
</dbReference>